<gene>
    <name evidence="1" type="ORF">EK21DRAFT_85405</name>
</gene>
<dbReference type="AlphaFoldDB" id="A0A9P4HGW0"/>
<comment type="caution">
    <text evidence="1">The sequence shown here is derived from an EMBL/GenBank/DDBJ whole genome shotgun (WGS) entry which is preliminary data.</text>
</comment>
<dbReference type="Proteomes" id="UP000799777">
    <property type="component" value="Unassembled WGS sequence"/>
</dbReference>
<accession>A0A9P4HGW0</accession>
<sequence length="489" mass="54529">MFLQDTIAPYNRGTIAAQNRKQSFEELGDPRPRVHGAKEAYCTHPRTPVTPFQRLAVARHAQTLGNNSITSPARSTNSVRSCERLCTHPISKDVSPCTWQLASPTRLANIRVRRSNYGSTLLQSPARPGYIERMRRMFEDAGRDHQVAQSPKIGLYPQLPNISRKASALSVKQEVSTVQLVNNATSYRPESLCLSTTLLSNTGLQGEALVSLPHPSERSSGSWSDDSGYIITVSRDRSSNTIASTNEQIYSWLANIIDPDDMISDRDHGLDDTACLGETTPEDDDIFGDFDSTTRRVVIPTWGSQETLLPRGVTSTDDHIVFDNEAWDLVKAPSSWERKWQAQQGILRSRGDRTPRVFSNDCKRLTFDHIVDDHIPSPSSGYNTPPQRLHHDQEAGVSARADQILEEGGIQLSPLSPNVCIERGPSRYHSDRTRRALTTITSPCRDRSAVPNQAIQLKENVVARETPTKSRGLLTPLGNRLNIRRRHAE</sequence>
<evidence type="ECO:0000313" key="1">
    <source>
        <dbReference type="EMBL" id="KAF2034358.1"/>
    </source>
</evidence>
<keyword evidence="2" id="KW-1185">Reference proteome</keyword>
<evidence type="ECO:0000313" key="2">
    <source>
        <dbReference type="Proteomes" id="UP000799777"/>
    </source>
</evidence>
<dbReference type="EMBL" id="ML978161">
    <property type="protein sequence ID" value="KAF2034358.1"/>
    <property type="molecule type" value="Genomic_DNA"/>
</dbReference>
<reference evidence="1" key="1">
    <citation type="journal article" date="2020" name="Stud. Mycol.">
        <title>101 Dothideomycetes genomes: a test case for predicting lifestyles and emergence of pathogens.</title>
        <authorList>
            <person name="Haridas S."/>
            <person name="Albert R."/>
            <person name="Binder M."/>
            <person name="Bloem J."/>
            <person name="Labutti K."/>
            <person name="Salamov A."/>
            <person name="Andreopoulos B."/>
            <person name="Baker S."/>
            <person name="Barry K."/>
            <person name="Bills G."/>
            <person name="Bluhm B."/>
            <person name="Cannon C."/>
            <person name="Castanera R."/>
            <person name="Culley D."/>
            <person name="Daum C."/>
            <person name="Ezra D."/>
            <person name="Gonzalez J."/>
            <person name="Henrissat B."/>
            <person name="Kuo A."/>
            <person name="Liang C."/>
            <person name="Lipzen A."/>
            <person name="Lutzoni F."/>
            <person name="Magnuson J."/>
            <person name="Mondo S."/>
            <person name="Nolan M."/>
            <person name="Ohm R."/>
            <person name="Pangilinan J."/>
            <person name="Park H.-J."/>
            <person name="Ramirez L."/>
            <person name="Alfaro M."/>
            <person name="Sun H."/>
            <person name="Tritt A."/>
            <person name="Yoshinaga Y."/>
            <person name="Zwiers L.-H."/>
            <person name="Turgeon B."/>
            <person name="Goodwin S."/>
            <person name="Spatafora J."/>
            <person name="Crous P."/>
            <person name="Grigoriev I."/>
        </authorList>
    </citation>
    <scope>NUCLEOTIDE SEQUENCE</scope>
    <source>
        <strain evidence="1">CBS 110217</strain>
    </source>
</reference>
<name>A0A9P4HGW0_9PLEO</name>
<dbReference type="OrthoDB" id="3801515at2759"/>
<proteinExistence type="predicted"/>
<organism evidence="1 2">
    <name type="scientific">Setomelanomma holmii</name>
    <dbReference type="NCBI Taxonomy" id="210430"/>
    <lineage>
        <taxon>Eukaryota</taxon>
        <taxon>Fungi</taxon>
        <taxon>Dikarya</taxon>
        <taxon>Ascomycota</taxon>
        <taxon>Pezizomycotina</taxon>
        <taxon>Dothideomycetes</taxon>
        <taxon>Pleosporomycetidae</taxon>
        <taxon>Pleosporales</taxon>
        <taxon>Pleosporineae</taxon>
        <taxon>Phaeosphaeriaceae</taxon>
        <taxon>Setomelanomma</taxon>
    </lineage>
</organism>
<protein>
    <submittedName>
        <fullName evidence="1">Uncharacterized protein</fullName>
    </submittedName>
</protein>